<sequence length="163" mass="18455">MSSDLEYVVSLEQSSENIDFITPWDRTQHEAAIRFPDFRHFIVEGGEGLEAVGFLILIGCRSPHNAIELKRMVVQAKGAGFGRAALRMAKKVAFDDLGAHRFWLDVRDYNTRAQALYRSEGFVIDGELREAVRTAGGFESLIVMSMLHHEFLARRDQGLEQRA</sequence>
<dbReference type="Gene3D" id="3.40.630.30">
    <property type="match status" value="1"/>
</dbReference>
<accession>A0ABR9SKJ6</accession>
<dbReference type="PANTHER" id="PTHR43415">
    <property type="entry name" value="SPERMIDINE N(1)-ACETYLTRANSFERASE"/>
    <property type="match status" value="1"/>
</dbReference>
<name>A0ABR9SKJ6_9BURK</name>
<evidence type="ECO:0000313" key="2">
    <source>
        <dbReference type="EMBL" id="MBE7942287.1"/>
    </source>
</evidence>
<feature type="domain" description="N-acetyltransferase" evidence="1">
    <location>
        <begin position="1"/>
        <end position="149"/>
    </location>
</feature>
<dbReference type="PANTHER" id="PTHR43415:SF3">
    <property type="entry name" value="GNAT-FAMILY ACETYLTRANSFERASE"/>
    <property type="match status" value="1"/>
</dbReference>
<dbReference type="Pfam" id="PF00583">
    <property type="entry name" value="Acetyltransf_1"/>
    <property type="match status" value="1"/>
</dbReference>
<dbReference type="PROSITE" id="PS51186">
    <property type="entry name" value="GNAT"/>
    <property type="match status" value="1"/>
</dbReference>
<evidence type="ECO:0000259" key="1">
    <source>
        <dbReference type="PROSITE" id="PS51186"/>
    </source>
</evidence>
<comment type="caution">
    <text evidence="2">The sequence shown here is derived from an EMBL/GenBank/DDBJ whole genome shotgun (WGS) entry which is preliminary data.</text>
</comment>
<proteinExistence type="predicted"/>
<keyword evidence="3" id="KW-1185">Reference proteome</keyword>
<gene>
    <name evidence="2" type="ORF">IM725_17090</name>
</gene>
<dbReference type="SUPFAM" id="SSF55729">
    <property type="entry name" value="Acyl-CoA N-acyltransferases (Nat)"/>
    <property type="match status" value="1"/>
</dbReference>
<organism evidence="2 3">
    <name type="scientific">Ramlibacter aquaticus</name>
    <dbReference type="NCBI Taxonomy" id="2780094"/>
    <lineage>
        <taxon>Bacteria</taxon>
        <taxon>Pseudomonadati</taxon>
        <taxon>Pseudomonadota</taxon>
        <taxon>Betaproteobacteria</taxon>
        <taxon>Burkholderiales</taxon>
        <taxon>Comamonadaceae</taxon>
        <taxon>Ramlibacter</taxon>
    </lineage>
</organism>
<protein>
    <submittedName>
        <fullName evidence="2">GNAT family N-acetyltransferase</fullName>
    </submittedName>
</protein>
<dbReference type="EMBL" id="JADDOJ010000089">
    <property type="protein sequence ID" value="MBE7942287.1"/>
    <property type="molecule type" value="Genomic_DNA"/>
</dbReference>
<dbReference type="InterPro" id="IPR000182">
    <property type="entry name" value="GNAT_dom"/>
</dbReference>
<dbReference type="InterPro" id="IPR016181">
    <property type="entry name" value="Acyl_CoA_acyltransferase"/>
</dbReference>
<dbReference type="Proteomes" id="UP000715965">
    <property type="component" value="Unassembled WGS sequence"/>
</dbReference>
<evidence type="ECO:0000313" key="3">
    <source>
        <dbReference type="Proteomes" id="UP000715965"/>
    </source>
</evidence>
<reference evidence="2 3" key="1">
    <citation type="submission" date="2020-10" db="EMBL/GenBank/DDBJ databases">
        <title>Draft genome of Ramlibacter aquaticus LMG 30558.</title>
        <authorList>
            <person name="Props R."/>
        </authorList>
    </citation>
    <scope>NUCLEOTIDE SEQUENCE [LARGE SCALE GENOMIC DNA]</scope>
    <source>
        <strain evidence="2 3">LMG 30558</strain>
    </source>
</reference>